<protein>
    <submittedName>
        <fullName evidence="1">Uncharacterized protein</fullName>
    </submittedName>
</protein>
<dbReference type="EMBL" id="PQGA01000008">
    <property type="protein sequence ID" value="POR50553.1"/>
    <property type="molecule type" value="Genomic_DNA"/>
</dbReference>
<organism evidence="1 2">
    <name type="scientific">Paraburkholderia eburnea</name>
    <dbReference type="NCBI Taxonomy" id="1189126"/>
    <lineage>
        <taxon>Bacteria</taxon>
        <taxon>Pseudomonadati</taxon>
        <taxon>Pseudomonadota</taxon>
        <taxon>Betaproteobacteria</taxon>
        <taxon>Burkholderiales</taxon>
        <taxon>Burkholderiaceae</taxon>
        <taxon>Paraburkholderia</taxon>
    </lineage>
</organism>
<proteinExistence type="predicted"/>
<gene>
    <name evidence="1" type="ORF">B0G62_10844</name>
</gene>
<name>A0A2S4M740_9BURK</name>
<dbReference type="Proteomes" id="UP000237381">
    <property type="component" value="Unassembled WGS sequence"/>
</dbReference>
<comment type="caution">
    <text evidence="1">The sequence shown here is derived from an EMBL/GenBank/DDBJ whole genome shotgun (WGS) entry which is preliminary data.</text>
</comment>
<dbReference type="AlphaFoldDB" id="A0A2S4M740"/>
<keyword evidence="2" id="KW-1185">Reference proteome</keyword>
<reference evidence="1 2" key="1">
    <citation type="submission" date="2018-01" db="EMBL/GenBank/DDBJ databases">
        <title>Genomic Encyclopedia of Type Strains, Phase III (KMG-III): the genomes of soil and plant-associated and newly described type strains.</title>
        <authorList>
            <person name="Whitman W."/>
        </authorList>
    </citation>
    <scope>NUCLEOTIDE SEQUENCE [LARGE SCALE GENOMIC DNA]</scope>
    <source>
        <strain evidence="1 2">JCM 18070</strain>
    </source>
</reference>
<accession>A0A2S4M740</accession>
<evidence type="ECO:0000313" key="2">
    <source>
        <dbReference type="Proteomes" id="UP000237381"/>
    </source>
</evidence>
<sequence length="58" mass="6372">MPAFIVKYTHRHVNTATDIGSAIRVDAVSGDAAIDQAWVLLKQRHPGEYIVVTAAIRK</sequence>
<evidence type="ECO:0000313" key="1">
    <source>
        <dbReference type="EMBL" id="POR50553.1"/>
    </source>
</evidence>